<evidence type="ECO:0000313" key="3">
    <source>
        <dbReference type="Proteomes" id="UP000199634"/>
    </source>
</evidence>
<keyword evidence="1" id="KW-1133">Transmembrane helix</keyword>
<dbReference type="RefSeq" id="WP_091101778.1">
    <property type="nucleotide sequence ID" value="NZ_FNXE01000047.1"/>
</dbReference>
<dbReference type="AlphaFoldDB" id="A0A1H6MJC2"/>
<accession>A0A1H6MJC2</accession>
<reference evidence="2 3" key="1">
    <citation type="submission" date="2016-10" db="EMBL/GenBank/DDBJ databases">
        <authorList>
            <person name="de Groot N.N."/>
        </authorList>
    </citation>
    <scope>NUCLEOTIDE SEQUENCE [LARGE SCALE GENOMIC DNA]</scope>
    <source>
        <strain evidence="2 3">CGMCC 1.10825</strain>
    </source>
</reference>
<organism evidence="2 3">
    <name type="scientific">Paenimyroides marinum</name>
    <dbReference type="NCBI Taxonomy" id="1159016"/>
    <lineage>
        <taxon>Bacteria</taxon>
        <taxon>Pseudomonadati</taxon>
        <taxon>Bacteroidota</taxon>
        <taxon>Flavobacteriia</taxon>
        <taxon>Flavobacteriales</taxon>
        <taxon>Flavobacteriaceae</taxon>
        <taxon>Paenimyroides</taxon>
    </lineage>
</organism>
<evidence type="ECO:0000313" key="2">
    <source>
        <dbReference type="EMBL" id="SEH98521.1"/>
    </source>
</evidence>
<feature type="transmembrane region" description="Helical" evidence="1">
    <location>
        <begin position="14"/>
        <end position="32"/>
    </location>
</feature>
<dbReference type="Proteomes" id="UP000199634">
    <property type="component" value="Unassembled WGS sequence"/>
</dbReference>
<name>A0A1H6MJC2_9FLAO</name>
<proteinExistence type="predicted"/>
<dbReference type="OrthoDB" id="582675at2"/>
<dbReference type="STRING" id="1159016.SAMN02927937_02548"/>
<evidence type="ECO:0000256" key="1">
    <source>
        <dbReference type="SAM" id="Phobius"/>
    </source>
</evidence>
<keyword evidence="1" id="KW-0812">Transmembrane</keyword>
<protein>
    <submittedName>
        <fullName evidence="2">Uncharacterized protein</fullName>
    </submittedName>
</protein>
<gene>
    <name evidence="2" type="ORF">SAMN02927937_02548</name>
</gene>
<keyword evidence="3" id="KW-1185">Reference proteome</keyword>
<keyword evidence="1" id="KW-0472">Membrane</keyword>
<dbReference type="EMBL" id="FNXE01000047">
    <property type="protein sequence ID" value="SEH98521.1"/>
    <property type="molecule type" value="Genomic_DNA"/>
</dbReference>
<feature type="transmembrane region" description="Helical" evidence="1">
    <location>
        <begin position="44"/>
        <end position="64"/>
    </location>
</feature>
<sequence length="154" mass="17935">MKPLFTEKQRFNQWWIWLLLVVSSIAPIIGLYREYINRSSFQNIRLSSFIVLFLVFLLLVILQLKTTITSKSIHLAYFPFVWKTINLADIETMKVVNYGFVGGWGIRLWTSYGTVYNVRGNKGLHIKLKNGKQLVIGTQKPEKLEKVVEQLNSK</sequence>